<dbReference type="Gene3D" id="3.40.50.1820">
    <property type="entry name" value="alpha/beta hydrolase"/>
    <property type="match status" value="1"/>
</dbReference>
<feature type="domain" description="Peptidase S9 prolyl oligopeptidase catalytic" evidence="2">
    <location>
        <begin position="150"/>
        <end position="290"/>
    </location>
</feature>
<evidence type="ECO:0000256" key="1">
    <source>
        <dbReference type="SAM" id="SignalP"/>
    </source>
</evidence>
<evidence type="ECO:0000259" key="2">
    <source>
        <dbReference type="Pfam" id="PF00326"/>
    </source>
</evidence>
<reference evidence="4 5" key="1">
    <citation type="journal article" date="2018" name="Nat. Biotechnol.">
        <title>A standardized bacterial taxonomy based on genome phylogeny substantially revises the tree of life.</title>
        <authorList>
            <person name="Parks D.H."/>
            <person name="Chuvochina M."/>
            <person name="Waite D.W."/>
            <person name="Rinke C."/>
            <person name="Skarshewski A."/>
            <person name="Chaumeil P.A."/>
            <person name="Hugenholtz P."/>
        </authorList>
    </citation>
    <scope>NUCLEOTIDE SEQUENCE [LARGE SCALE GENOMIC DNA]</scope>
    <source>
        <strain evidence="4">UBA8844</strain>
    </source>
</reference>
<organism evidence="4 5">
    <name type="scientific">Gemmatimonas aurantiaca</name>
    <dbReference type="NCBI Taxonomy" id="173480"/>
    <lineage>
        <taxon>Bacteria</taxon>
        <taxon>Pseudomonadati</taxon>
        <taxon>Gemmatimonadota</taxon>
        <taxon>Gemmatimonadia</taxon>
        <taxon>Gemmatimonadales</taxon>
        <taxon>Gemmatimonadaceae</taxon>
        <taxon>Gemmatimonas</taxon>
    </lineage>
</organism>
<dbReference type="PROSITE" id="PS51257">
    <property type="entry name" value="PROKAR_LIPOPROTEIN"/>
    <property type="match status" value="1"/>
</dbReference>
<protein>
    <submittedName>
        <fullName evidence="4">Uncharacterized protein</fullName>
    </submittedName>
</protein>
<gene>
    <name evidence="4" type="ORF">DGD08_10610</name>
</gene>
<dbReference type="Pfam" id="PF00326">
    <property type="entry name" value="Peptidase_S9"/>
    <property type="match status" value="1"/>
</dbReference>
<sequence length="311" mass="33443">MRTLRTPTLLMLGAIACLLFGATSRTNAARPASVPQDPRALFRHEASAPLDITTEPLAWVDTGSTLYRISYASSGGARVTGQLAVPRISGKLPAVILMHGLPGTAEQAMRGVGLGHARRGAIVLAIDAPWAQRGERPSFTAQDSIDQVQLIHDLRRAVDLLTQRPDVDATHIAYVGGSYGGAMGTLFLGVEHRIAAAILFVPDGGMVDHVTNRDGTPTGPLAALRPTEQQRWLAAMRPIEPIRYAASIRTPALLVQNGRRDQFVATEDAEALHRALPSYTTVEWYDSGHGLPATATQSRHAWLAKHIGTRP</sequence>
<accession>A0A3D4V918</accession>
<dbReference type="InterPro" id="IPR001375">
    <property type="entry name" value="Peptidase_S9_cat"/>
</dbReference>
<evidence type="ECO:0000313" key="5">
    <source>
        <dbReference type="Proteomes" id="UP000264071"/>
    </source>
</evidence>
<dbReference type="Pfam" id="PF05448">
    <property type="entry name" value="AXE1"/>
    <property type="match status" value="1"/>
</dbReference>
<dbReference type="GO" id="GO:0008236">
    <property type="term" value="F:serine-type peptidase activity"/>
    <property type="evidence" value="ECO:0007669"/>
    <property type="project" value="InterPro"/>
</dbReference>
<dbReference type="PANTHER" id="PTHR22946">
    <property type="entry name" value="DIENELACTONE HYDROLASE DOMAIN-CONTAINING PROTEIN-RELATED"/>
    <property type="match status" value="1"/>
</dbReference>
<dbReference type="SUPFAM" id="SSF53474">
    <property type="entry name" value="alpha/beta-Hydrolases"/>
    <property type="match status" value="1"/>
</dbReference>
<dbReference type="InterPro" id="IPR008391">
    <property type="entry name" value="AXE1_dom"/>
</dbReference>
<dbReference type="AlphaFoldDB" id="A0A3D4V918"/>
<feature type="domain" description="Acetyl xylan esterase" evidence="3">
    <location>
        <begin position="52"/>
        <end position="128"/>
    </location>
</feature>
<dbReference type="Proteomes" id="UP000264071">
    <property type="component" value="Unassembled WGS sequence"/>
</dbReference>
<dbReference type="GO" id="GO:0006508">
    <property type="term" value="P:proteolysis"/>
    <property type="evidence" value="ECO:0007669"/>
    <property type="project" value="InterPro"/>
</dbReference>
<dbReference type="OMA" id="PKEIRWY"/>
<dbReference type="EMBL" id="DPIY01000010">
    <property type="protein sequence ID" value="HCT57639.1"/>
    <property type="molecule type" value="Genomic_DNA"/>
</dbReference>
<feature type="signal peptide" evidence="1">
    <location>
        <begin position="1"/>
        <end position="28"/>
    </location>
</feature>
<comment type="caution">
    <text evidence="4">The sequence shown here is derived from an EMBL/GenBank/DDBJ whole genome shotgun (WGS) entry which is preliminary data.</text>
</comment>
<proteinExistence type="predicted"/>
<name>A0A3D4V918_9BACT</name>
<feature type="chain" id="PRO_5017614052" evidence="1">
    <location>
        <begin position="29"/>
        <end position="311"/>
    </location>
</feature>
<keyword evidence="1" id="KW-0732">Signal</keyword>
<evidence type="ECO:0000313" key="4">
    <source>
        <dbReference type="EMBL" id="HCT57639.1"/>
    </source>
</evidence>
<evidence type="ECO:0000259" key="3">
    <source>
        <dbReference type="Pfam" id="PF05448"/>
    </source>
</evidence>
<dbReference type="InterPro" id="IPR050261">
    <property type="entry name" value="FrsA_esterase"/>
</dbReference>
<dbReference type="InterPro" id="IPR029058">
    <property type="entry name" value="AB_hydrolase_fold"/>
</dbReference>
<dbReference type="PANTHER" id="PTHR22946:SF0">
    <property type="entry name" value="DIENELACTONE HYDROLASE DOMAIN-CONTAINING PROTEIN"/>
    <property type="match status" value="1"/>
</dbReference>